<dbReference type="OrthoDB" id="128708at2"/>
<organism evidence="2 3">
    <name type="scientific">Mycolicibacterium aromaticivorans JS19b1 = JCM 16368</name>
    <dbReference type="NCBI Taxonomy" id="1440774"/>
    <lineage>
        <taxon>Bacteria</taxon>
        <taxon>Bacillati</taxon>
        <taxon>Actinomycetota</taxon>
        <taxon>Actinomycetes</taxon>
        <taxon>Mycobacteriales</taxon>
        <taxon>Mycobacteriaceae</taxon>
        <taxon>Mycolicibacterium</taxon>
    </lineage>
</organism>
<dbReference type="STRING" id="1440774.Y900_028745"/>
<dbReference type="InterPro" id="IPR050678">
    <property type="entry name" value="DNA_Partitioning_ATPase"/>
</dbReference>
<evidence type="ECO:0000313" key="3">
    <source>
        <dbReference type="Proteomes" id="UP000022835"/>
    </source>
</evidence>
<dbReference type="CDD" id="cd02042">
    <property type="entry name" value="ParAB_family"/>
    <property type="match status" value="1"/>
</dbReference>
<protein>
    <submittedName>
        <fullName evidence="2">Chromosome partitioning protein ParA</fullName>
    </submittedName>
</protein>
<keyword evidence="3" id="KW-1185">Reference proteome</keyword>
<dbReference type="Pfam" id="PF13614">
    <property type="entry name" value="AAA_31"/>
    <property type="match status" value="1"/>
</dbReference>
<dbReference type="PANTHER" id="PTHR13696:SF99">
    <property type="entry name" value="COBYRINIC ACID AC-DIAMIDE SYNTHASE"/>
    <property type="match status" value="1"/>
</dbReference>
<evidence type="ECO:0000259" key="1">
    <source>
        <dbReference type="Pfam" id="PF13614"/>
    </source>
</evidence>
<reference evidence="2" key="1">
    <citation type="submission" date="2014-05" db="EMBL/GenBank/DDBJ databases">
        <title>Genome sequence of Mycobacterium aromaticivorans strain JS19b1T (= DSM 45407T).</title>
        <authorList>
            <person name="Kwak Y."/>
            <person name="Park G.-S."/>
            <person name="Li Q.X."/>
            <person name="Lee S.-E."/>
            <person name="Shin J.-H."/>
        </authorList>
    </citation>
    <scope>NUCLEOTIDE SEQUENCE [LARGE SCALE GENOMIC DNA]</scope>
    <source>
        <strain evidence="2">JS19b1</strain>
    </source>
</reference>
<dbReference type="InterPro" id="IPR025669">
    <property type="entry name" value="AAA_dom"/>
</dbReference>
<dbReference type="RefSeq" id="WP_036348610.1">
    <property type="nucleotide sequence ID" value="NZ_JALN02000002.1"/>
</dbReference>
<dbReference type="SUPFAM" id="SSF52540">
    <property type="entry name" value="P-loop containing nucleoside triphosphate hydrolases"/>
    <property type="match status" value="1"/>
</dbReference>
<feature type="domain" description="AAA" evidence="1">
    <location>
        <begin position="23"/>
        <end position="199"/>
    </location>
</feature>
<gene>
    <name evidence="2" type="ORF">Y900_028745</name>
</gene>
<dbReference type="eggNOG" id="COG1192">
    <property type="taxonomic scope" value="Bacteria"/>
</dbReference>
<dbReference type="AlphaFoldDB" id="A0A064CAB2"/>
<sequence>MTESVTAWAAPVPTIDWARLGHVYAVANGKGGVGKTTTTANIGALVASDGAPTLIIDLNGQGNIAHLLGFANTELDDHGRGLFGAITGGTPLRPVQGVRDNLDVIPGGPFVRRISAAVAGDMMSQESAPSVLLSLADSLQRIAHNYQLIIIDTPPENPLLLELALCAARFIVVPMKTELMSQFGLRELAGEIRKMREFNEYLMLLGVFAFASGTSATKVRKEMTDQIARDLGADNDVMMSAFIRHSEAVANDMTKYGRVAHELEQEIANNPKYWELRSGTAKSTAVVSSTSKPVARDFAKLAQEILTRAGARRAEMIEQGVWP</sequence>
<dbReference type="Gene3D" id="3.40.50.300">
    <property type="entry name" value="P-loop containing nucleotide triphosphate hydrolases"/>
    <property type="match status" value="1"/>
</dbReference>
<dbReference type="EMBL" id="JALN02000002">
    <property type="protein sequence ID" value="KDE97250.1"/>
    <property type="molecule type" value="Genomic_DNA"/>
</dbReference>
<dbReference type="PANTHER" id="PTHR13696">
    <property type="entry name" value="P-LOOP CONTAINING NUCLEOSIDE TRIPHOSPHATE HYDROLASE"/>
    <property type="match status" value="1"/>
</dbReference>
<name>A0A064CAB2_9MYCO</name>
<dbReference type="Proteomes" id="UP000022835">
    <property type="component" value="Unassembled WGS sequence"/>
</dbReference>
<evidence type="ECO:0000313" key="2">
    <source>
        <dbReference type="EMBL" id="KDE97250.1"/>
    </source>
</evidence>
<proteinExistence type="predicted"/>
<dbReference type="InterPro" id="IPR027417">
    <property type="entry name" value="P-loop_NTPase"/>
</dbReference>
<comment type="caution">
    <text evidence="2">The sequence shown here is derived from an EMBL/GenBank/DDBJ whole genome shotgun (WGS) entry which is preliminary data.</text>
</comment>
<accession>A0A064CAB2</accession>